<feature type="compositionally biased region" description="Basic residues" evidence="1">
    <location>
        <begin position="63"/>
        <end position="74"/>
    </location>
</feature>
<organism evidence="2">
    <name type="scientific">Tanacetum cinerariifolium</name>
    <name type="common">Dalmatian daisy</name>
    <name type="synonym">Chrysanthemum cinerariifolium</name>
    <dbReference type="NCBI Taxonomy" id="118510"/>
    <lineage>
        <taxon>Eukaryota</taxon>
        <taxon>Viridiplantae</taxon>
        <taxon>Streptophyta</taxon>
        <taxon>Embryophyta</taxon>
        <taxon>Tracheophyta</taxon>
        <taxon>Spermatophyta</taxon>
        <taxon>Magnoliopsida</taxon>
        <taxon>eudicotyledons</taxon>
        <taxon>Gunneridae</taxon>
        <taxon>Pentapetalae</taxon>
        <taxon>asterids</taxon>
        <taxon>campanulids</taxon>
        <taxon>Asterales</taxon>
        <taxon>Asteraceae</taxon>
        <taxon>Asteroideae</taxon>
        <taxon>Anthemideae</taxon>
        <taxon>Anthemidinae</taxon>
        <taxon>Tanacetum</taxon>
    </lineage>
</organism>
<feature type="compositionally biased region" description="Basic and acidic residues" evidence="1">
    <location>
        <begin position="32"/>
        <end position="41"/>
    </location>
</feature>
<evidence type="ECO:0000256" key="1">
    <source>
        <dbReference type="SAM" id="MobiDB-lite"/>
    </source>
</evidence>
<feature type="non-terminal residue" evidence="2">
    <location>
        <position position="1"/>
    </location>
</feature>
<protein>
    <submittedName>
        <fullName evidence="2">Uncharacterized protein</fullName>
    </submittedName>
</protein>
<proteinExistence type="predicted"/>
<sequence>LPLLRLELHGLVPARPAGRADRHRPSPHHATTRPDGRHPDPGGRIPAVFDGHARRSAVTQDGRHHRPDHRHRCPALRLATGHSQL</sequence>
<gene>
    <name evidence="2" type="ORF">Tci_921921</name>
</gene>
<dbReference type="EMBL" id="BKCJ011750505">
    <property type="protein sequence ID" value="GFD49952.1"/>
    <property type="molecule type" value="Genomic_DNA"/>
</dbReference>
<dbReference type="AlphaFoldDB" id="A0A699WQD7"/>
<name>A0A699WQD7_TANCI</name>
<accession>A0A699WQD7</accession>
<comment type="caution">
    <text evidence="2">The sequence shown here is derived from an EMBL/GenBank/DDBJ whole genome shotgun (WGS) entry which is preliminary data.</text>
</comment>
<feature type="region of interest" description="Disordered" evidence="1">
    <location>
        <begin position="1"/>
        <end position="85"/>
    </location>
</feature>
<evidence type="ECO:0000313" key="2">
    <source>
        <dbReference type="EMBL" id="GFD49952.1"/>
    </source>
</evidence>
<reference evidence="2" key="1">
    <citation type="journal article" date="2019" name="Sci. Rep.">
        <title>Draft genome of Tanacetum cinerariifolium, the natural source of mosquito coil.</title>
        <authorList>
            <person name="Yamashiro T."/>
            <person name="Shiraishi A."/>
            <person name="Satake H."/>
            <person name="Nakayama K."/>
        </authorList>
    </citation>
    <scope>NUCLEOTIDE SEQUENCE</scope>
</reference>